<name>A0ABW5N381_9FLAO</name>
<dbReference type="SUPFAM" id="SSF109854">
    <property type="entry name" value="DinB/YfiT-like putative metalloenzymes"/>
    <property type="match status" value="1"/>
</dbReference>
<dbReference type="Gene3D" id="1.20.120.450">
    <property type="entry name" value="dinb family like domain"/>
    <property type="match status" value="1"/>
</dbReference>
<dbReference type="EMBL" id="JBHULX010000002">
    <property type="protein sequence ID" value="MFD2589967.1"/>
    <property type="molecule type" value="Genomic_DNA"/>
</dbReference>
<feature type="chain" id="PRO_5045615919" evidence="1">
    <location>
        <begin position="23"/>
        <end position="201"/>
    </location>
</feature>
<organism evidence="2 3">
    <name type="scientific">Aquimarina hainanensis</name>
    <dbReference type="NCBI Taxonomy" id="1578017"/>
    <lineage>
        <taxon>Bacteria</taxon>
        <taxon>Pseudomonadati</taxon>
        <taxon>Bacteroidota</taxon>
        <taxon>Flavobacteriia</taxon>
        <taxon>Flavobacteriales</taxon>
        <taxon>Flavobacteriaceae</taxon>
        <taxon>Aquimarina</taxon>
    </lineage>
</organism>
<reference evidence="3" key="1">
    <citation type="journal article" date="2019" name="Int. J. Syst. Evol. Microbiol.">
        <title>The Global Catalogue of Microorganisms (GCM) 10K type strain sequencing project: providing services to taxonomists for standard genome sequencing and annotation.</title>
        <authorList>
            <consortium name="The Broad Institute Genomics Platform"/>
            <consortium name="The Broad Institute Genome Sequencing Center for Infectious Disease"/>
            <person name="Wu L."/>
            <person name="Ma J."/>
        </authorList>
    </citation>
    <scope>NUCLEOTIDE SEQUENCE [LARGE SCALE GENOMIC DNA]</scope>
    <source>
        <strain evidence="3">KCTC 42423</strain>
    </source>
</reference>
<proteinExistence type="predicted"/>
<keyword evidence="1" id="KW-0732">Signal</keyword>
<protein>
    <submittedName>
        <fullName evidence="2">DinB family protein</fullName>
    </submittedName>
</protein>
<evidence type="ECO:0000313" key="2">
    <source>
        <dbReference type="EMBL" id="MFD2589967.1"/>
    </source>
</evidence>
<dbReference type="Proteomes" id="UP001597459">
    <property type="component" value="Unassembled WGS sequence"/>
</dbReference>
<evidence type="ECO:0000256" key="1">
    <source>
        <dbReference type="SAM" id="SignalP"/>
    </source>
</evidence>
<gene>
    <name evidence="2" type="ORF">ACFSTE_03940</name>
</gene>
<dbReference type="InterPro" id="IPR034660">
    <property type="entry name" value="DinB/YfiT-like"/>
</dbReference>
<feature type="signal peptide" evidence="1">
    <location>
        <begin position="1"/>
        <end position="22"/>
    </location>
</feature>
<accession>A0ABW5N381</accession>
<comment type="caution">
    <text evidence="2">The sequence shown here is derived from an EMBL/GenBank/DDBJ whole genome shotgun (WGS) entry which is preliminary data.</text>
</comment>
<keyword evidence="3" id="KW-1185">Reference proteome</keyword>
<evidence type="ECO:0000313" key="3">
    <source>
        <dbReference type="Proteomes" id="UP001597459"/>
    </source>
</evidence>
<sequence length="201" mass="22653">MKYIMKSSLLTLSILFFSMGYAQNTSETLPYHQIPDAPEQYSPGSVAARFIDGLGYRYYWATEGLTKKELDFSPSADARNAIETLEHIYDLSTTILNASLNRPNEKQADAPARTFAETRKQTLLNLQKASQLIRGKNEKELAALTIIFKRGDKEITYPYWNMMNGPIADAIYHVGQIVSFRRSAGNPMNPKVSVFTGKNRS</sequence>